<evidence type="ECO:0000256" key="1">
    <source>
        <dbReference type="ARBA" id="ARBA00022475"/>
    </source>
</evidence>
<dbReference type="InterPro" id="IPR050256">
    <property type="entry name" value="Glycosyltransferase_2"/>
</dbReference>
<organism evidence="10 11">
    <name type="scientific">Anaeromyxobacter paludicola</name>
    <dbReference type="NCBI Taxonomy" id="2918171"/>
    <lineage>
        <taxon>Bacteria</taxon>
        <taxon>Pseudomonadati</taxon>
        <taxon>Myxococcota</taxon>
        <taxon>Myxococcia</taxon>
        <taxon>Myxococcales</taxon>
        <taxon>Cystobacterineae</taxon>
        <taxon>Anaeromyxobacteraceae</taxon>
        <taxon>Anaeromyxobacter</taxon>
    </lineage>
</organism>
<keyword evidence="4 8" id="KW-0812">Transmembrane</keyword>
<dbReference type="Pfam" id="PF00535">
    <property type="entry name" value="Glycos_transf_2"/>
    <property type="match status" value="1"/>
</dbReference>
<keyword evidence="5" id="KW-0448">Lipopolysaccharide biosynthesis</keyword>
<dbReference type="Proteomes" id="UP001162734">
    <property type="component" value="Chromosome"/>
</dbReference>
<dbReference type="PANTHER" id="PTHR48090">
    <property type="entry name" value="UNDECAPRENYL-PHOSPHATE 4-DEOXY-4-FORMAMIDO-L-ARABINOSE TRANSFERASE-RELATED"/>
    <property type="match status" value="1"/>
</dbReference>
<dbReference type="InterPro" id="IPR029044">
    <property type="entry name" value="Nucleotide-diphossugar_trans"/>
</dbReference>
<evidence type="ECO:0000256" key="8">
    <source>
        <dbReference type="SAM" id="Phobius"/>
    </source>
</evidence>
<dbReference type="PANTHER" id="PTHR48090:SF3">
    <property type="entry name" value="UNDECAPRENYL-PHOSPHATE 4-DEOXY-4-FORMAMIDO-L-ARABINOSE TRANSFERASE"/>
    <property type="match status" value="1"/>
</dbReference>
<evidence type="ECO:0000259" key="9">
    <source>
        <dbReference type="Pfam" id="PF00535"/>
    </source>
</evidence>
<keyword evidence="11" id="KW-1185">Reference proteome</keyword>
<feature type="domain" description="Glycosyltransferase 2-like" evidence="9">
    <location>
        <begin position="20"/>
        <end position="184"/>
    </location>
</feature>
<dbReference type="GO" id="GO:0016740">
    <property type="term" value="F:transferase activity"/>
    <property type="evidence" value="ECO:0007669"/>
    <property type="project" value="UniProtKB-KW"/>
</dbReference>
<proteinExistence type="predicted"/>
<evidence type="ECO:0000256" key="3">
    <source>
        <dbReference type="ARBA" id="ARBA00022679"/>
    </source>
</evidence>
<keyword evidence="6 8" id="KW-1133">Transmembrane helix</keyword>
<dbReference type="CDD" id="cd04187">
    <property type="entry name" value="DPM1_like_bac"/>
    <property type="match status" value="1"/>
</dbReference>
<reference evidence="11" key="1">
    <citation type="journal article" date="2022" name="Int. J. Syst. Evol. Microbiol.">
        <title>Anaeromyxobacter oryzae sp. nov., Anaeromyxobacter diazotrophicus sp. nov. and Anaeromyxobacter paludicola sp. nov., isolated from paddy soils.</title>
        <authorList>
            <person name="Itoh H."/>
            <person name="Xu Z."/>
            <person name="Mise K."/>
            <person name="Masuda Y."/>
            <person name="Ushijima N."/>
            <person name="Hayakawa C."/>
            <person name="Shiratori Y."/>
            <person name="Senoo K."/>
        </authorList>
    </citation>
    <scope>NUCLEOTIDE SEQUENCE [LARGE SCALE GENOMIC DNA]</scope>
    <source>
        <strain evidence="11">Red630</strain>
    </source>
</reference>
<dbReference type="Gene3D" id="3.90.550.10">
    <property type="entry name" value="Spore Coat Polysaccharide Biosynthesis Protein SpsA, Chain A"/>
    <property type="match status" value="1"/>
</dbReference>
<evidence type="ECO:0000256" key="7">
    <source>
        <dbReference type="ARBA" id="ARBA00023136"/>
    </source>
</evidence>
<evidence type="ECO:0000256" key="5">
    <source>
        <dbReference type="ARBA" id="ARBA00022985"/>
    </source>
</evidence>
<evidence type="ECO:0000256" key="2">
    <source>
        <dbReference type="ARBA" id="ARBA00022676"/>
    </source>
</evidence>
<evidence type="ECO:0000256" key="4">
    <source>
        <dbReference type="ARBA" id="ARBA00022692"/>
    </source>
</evidence>
<name>A0ABM7XG31_9BACT</name>
<protein>
    <submittedName>
        <fullName evidence="10">Glycosyl transferase</fullName>
    </submittedName>
</protein>
<evidence type="ECO:0000313" key="10">
    <source>
        <dbReference type="EMBL" id="BDG10851.1"/>
    </source>
</evidence>
<keyword evidence="3 10" id="KW-0808">Transferase</keyword>
<dbReference type="EMBL" id="AP025592">
    <property type="protein sequence ID" value="BDG10851.1"/>
    <property type="molecule type" value="Genomic_DNA"/>
</dbReference>
<dbReference type="InterPro" id="IPR001173">
    <property type="entry name" value="Glyco_trans_2-like"/>
</dbReference>
<evidence type="ECO:0000313" key="11">
    <source>
        <dbReference type="Proteomes" id="UP001162734"/>
    </source>
</evidence>
<keyword evidence="7 8" id="KW-0472">Membrane</keyword>
<keyword evidence="1" id="KW-1003">Cell membrane</keyword>
<gene>
    <name evidence="10" type="ORF">AMPC_39640</name>
</gene>
<feature type="transmembrane region" description="Helical" evidence="8">
    <location>
        <begin position="293"/>
        <end position="313"/>
    </location>
</feature>
<keyword evidence="2" id="KW-0328">Glycosyltransferase</keyword>
<sequence length="343" mass="37256">MTGGADAEKVRPMNAAPDLSVVIPLYNEEENVAPLLAELFTALERLGRRFEVVCVDDGSKDGTFAALRAEVAARPCLRVLRFRRNFGQTAAMSAGIEAARGAVIVPMDGDLQNDPADIGALLARLDGEGGERVDVVSGWRKHRKDKEFGRKLPSRIANRLISAVSGVELHDYGCSLKAYRREVIAGVRLYGEMHRFIPVYASWQGARVAEQVVNHRARRAGKSKYGLGRTGKVILDLLVVKFLASFQSNPIYLFGGAGLVSLALSFLSFAWAAGLKLLGEKDLVETPLPLLGVAFGLAGLICVLMGLLAELNVRTYYESQAKRPYLVAEELSGDDARARERAG</sequence>
<evidence type="ECO:0000256" key="6">
    <source>
        <dbReference type="ARBA" id="ARBA00022989"/>
    </source>
</evidence>
<accession>A0ABM7XG31</accession>
<dbReference type="SUPFAM" id="SSF53448">
    <property type="entry name" value="Nucleotide-diphospho-sugar transferases"/>
    <property type="match status" value="1"/>
</dbReference>
<feature type="transmembrane region" description="Helical" evidence="8">
    <location>
        <begin position="251"/>
        <end position="273"/>
    </location>
</feature>